<evidence type="ECO:0000313" key="4">
    <source>
        <dbReference type="EMBL" id="KAK7067219.1"/>
    </source>
</evidence>
<feature type="compositionally biased region" description="Basic and acidic residues" evidence="2">
    <location>
        <begin position="981"/>
        <end position="994"/>
    </location>
</feature>
<proteinExistence type="predicted"/>
<evidence type="ECO:0000256" key="1">
    <source>
        <dbReference type="SAM" id="Coils"/>
    </source>
</evidence>
<reference evidence="4 5" key="1">
    <citation type="submission" date="2023-11" db="EMBL/GenBank/DDBJ databases">
        <title>Halocaridina rubra genome assembly.</title>
        <authorList>
            <person name="Smith C."/>
        </authorList>
    </citation>
    <scope>NUCLEOTIDE SEQUENCE [LARGE SCALE GENOMIC DNA]</scope>
    <source>
        <strain evidence="4">EP-1</strain>
        <tissue evidence="4">Whole</tissue>
    </source>
</reference>
<feature type="region of interest" description="Disordered" evidence="2">
    <location>
        <begin position="981"/>
        <end position="1130"/>
    </location>
</feature>
<feature type="compositionally biased region" description="Low complexity" evidence="2">
    <location>
        <begin position="1012"/>
        <end position="1025"/>
    </location>
</feature>
<evidence type="ECO:0000313" key="5">
    <source>
        <dbReference type="Proteomes" id="UP001381693"/>
    </source>
</evidence>
<dbReference type="AlphaFoldDB" id="A0AAN8WVM0"/>
<feature type="compositionally biased region" description="Basic and acidic residues" evidence="2">
    <location>
        <begin position="1092"/>
        <end position="1108"/>
    </location>
</feature>
<dbReference type="EMBL" id="JAXCGZ010018898">
    <property type="protein sequence ID" value="KAK7067219.1"/>
    <property type="molecule type" value="Genomic_DNA"/>
</dbReference>
<feature type="region of interest" description="Disordered" evidence="2">
    <location>
        <begin position="1"/>
        <end position="64"/>
    </location>
</feature>
<name>A0AAN8WVM0_HALRR</name>
<dbReference type="PANTHER" id="PTHR44927:SF1">
    <property type="entry name" value="FK506-BINDING PROTEIN 15"/>
    <property type="match status" value="1"/>
</dbReference>
<sequence length="1130" mass="124903">MFLSGGDDDDESDFMPSSSSKLSALFTGPSSKSSNLKYVAPKQPRSDSTGADGEKVNSAASGQQGQTQAPVVLMATAVHAYLYVNGAAQSQGRVMCCILGNVSERNFDLLMYRSKQDHLTRTKIHQHFTFTVLPNNYANFSDDQQRNWSIMIDTGQYSDFIMQIGLCRAICFLHGNTGKHLVQDVVLGEGPALKDGDHAQISYSTWNIKEGKQGDQADHLKSSQRIKLKDITGTWESGIHGAQKNGRRLIFTPNSQDSTMLIFYDVFIDKVKQKGGDQSGRNTPQVDLQHHQSEISNSNRSLNILPEDDASNHSDTPVPASKATIVSRMARMGHALLPAGVVSARHPPTDSESEVEEISRRKHKYSSGSISGSVEELVATPAVRSRAASARSDAMKPEPAPRPSQLSAQPQQLVVYQNPWQQPALLPPGYPSVQVPVQPQPSTASDPTISLLFSETRSQNTELKISVSKMSDKIDVLTSKIESMEQQFKDGGNNAAPGMLVPSRLMTVPQHDHSILSTNAFDPKAVLAQITALVTDNEDMKAKVLEKDTKISALNDSLTQLLQKNQRLLEEKTDMLMAKQQESGTTVSITEVIALREEKAGLNSQLGAVQSQYATVKEELLQTKNTIEKQKEEIDKLNLQATEEKSKRLDFENMSEKQRSKEVEMSQSVKDLQAEKEKLERLINEMKSQEQLHVGELQKISSKNAQLQDNLKASEAEVESLKSKLQTTLQLMEERTRGDGESCGEKEMEEHLRQEIQSKNSKIGKLEKELLDLQSEISQIKQDKAQDMDAYQTQLQNLMHEKEALEKSSAHLQNATANSEEVVNTVKKVMNSVFRTLKPQFSDEGTYSGAKIMQTLLTVIRDTTLQLLEDMNKEKNTDEGSLKSGIASDTLEDGGNDVNKAYHMQANANTESPKSAPVVEDNLHSETTSVSIGSMSTDPHFDRPDNEGSRDIYCVNMNHNNLAEERVTGLGSLENCKEDSFDTERGIEDIESKVEMSSSEGEYTDASERQFSPKSSLSSSSDSNSYECEKPSNTISIGSGRGRSETGDNLSHDVITADHNVIPLQRDNSDAVENEPKTPVIDMENTDVKNVASEKSDSSRDSSLDRAWRPQPPPPPLFSDDDDEDDDWLS</sequence>
<dbReference type="PANTHER" id="PTHR44927">
    <property type="entry name" value="FK506-BINDING PROTEIN 15"/>
    <property type="match status" value="1"/>
</dbReference>
<feature type="region of interest" description="Disordered" evidence="2">
    <location>
        <begin position="273"/>
        <end position="319"/>
    </location>
</feature>
<evidence type="ECO:0000256" key="2">
    <source>
        <dbReference type="SAM" id="MobiDB-lite"/>
    </source>
</evidence>
<dbReference type="Pfam" id="PF23649">
    <property type="entry name" value="FKBP15"/>
    <property type="match status" value="1"/>
</dbReference>
<feature type="domain" description="FK506-binding protein 15-like" evidence="3">
    <location>
        <begin position="524"/>
        <end position="734"/>
    </location>
</feature>
<protein>
    <recommendedName>
        <fullName evidence="3">FK506-binding protein 15-like domain-containing protein</fullName>
    </recommendedName>
</protein>
<dbReference type="InterPro" id="IPR056598">
    <property type="entry name" value="FKBP-15_dom"/>
</dbReference>
<evidence type="ECO:0000259" key="3">
    <source>
        <dbReference type="Pfam" id="PF23649"/>
    </source>
</evidence>
<keyword evidence="5" id="KW-1185">Reference proteome</keyword>
<feature type="compositionally biased region" description="Polar residues" evidence="2">
    <location>
        <begin position="15"/>
        <end position="36"/>
    </location>
</feature>
<feature type="compositionally biased region" description="Acidic residues" evidence="2">
    <location>
        <begin position="1"/>
        <end position="13"/>
    </location>
</feature>
<keyword evidence="1" id="KW-0175">Coiled coil</keyword>
<accession>A0AAN8WVM0</accession>
<feature type="compositionally biased region" description="Acidic residues" evidence="2">
    <location>
        <begin position="1119"/>
        <end position="1130"/>
    </location>
</feature>
<comment type="caution">
    <text evidence="4">The sequence shown here is derived from an EMBL/GenBank/DDBJ whole genome shotgun (WGS) entry which is preliminary data.</text>
</comment>
<gene>
    <name evidence="4" type="ORF">SK128_017998</name>
</gene>
<feature type="region of interest" description="Disordered" evidence="2">
    <location>
        <begin position="342"/>
        <end position="409"/>
    </location>
</feature>
<feature type="region of interest" description="Disordered" evidence="2">
    <location>
        <begin position="875"/>
        <end position="898"/>
    </location>
</feature>
<dbReference type="Proteomes" id="UP001381693">
    <property type="component" value="Unassembled WGS sequence"/>
</dbReference>
<feature type="coiled-coil region" evidence="1">
    <location>
        <begin position="613"/>
        <end position="815"/>
    </location>
</feature>
<organism evidence="4 5">
    <name type="scientific">Halocaridina rubra</name>
    <name type="common">Hawaiian red shrimp</name>
    <dbReference type="NCBI Taxonomy" id="373956"/>
    <lineage>
        <taxon>Eukaryota</taxon>
        <taxon>Metazoa</taxon>
        <taxon>Ecdysozoa</taxon>
        <taxon>Arthropoda</taxon>
        <taxon>Crustacea</taxon>
        <taxon>Multicrustacea</taxon>
        <taxon>Malacostraca</taxon>
        <taxon>Eumalacostraca</taxon>
        <taxon>Eucarida</taxon>
        <taxon>Decapoda</taxon>
        <taxon>Pleocyemata</taxon>
        <taxon>Caridea</taxon>
        <taxon>Atyoidea</taxon>
        <taxon>Atyidae</taxon>
        <taxon>Halocaridina</taxon>
    </lineage>
</organism>